<dbReference type="InterPro" id="IPR044855">
    <property type="entry name" value="CoA-Trfase_III_dom3_sf"/>
</dbReference>
<protein>
    <recommendedName>
        <fullName evidence="4">Succinate--hydroxymethylglutarate CoA-transferase</fullName>
    </recommendedName>
</protein>
<reference evidence="3" key="1">
    <citation type="submission" date="2015-11" db="EMBL/GenBank/DDBJ databases">
        <title>De novo transcriptome assembly of four potential Pierce s Disease insect vectors from Arizona vineyards.</title>
        <authorList>
            <person name="Tassone E.E."/>
        </authorList>
    </citation>
    <scope>NUCLEOTIDE SEQUENCE</scope>
</reference>
<dbReference type="Gene3D" id="3.40.50.10540">
    <property type="entry name" value="Crotonobetainyl-coa:carnitine coa-transferase, domain 1"/>
    <property type="match status" value="1"/>
</dbReference>
<dbReference type="GO" id="GO:0047369">
    <property type="term" value="F:succinate-hydroxymethylglutarate CoA-transferase activity"/>
    <property type="evidence" value="ECO:0007669"/>
    <property type="project" value="TreeGrafter"/>
</dbReference>
<evidence type="ECO:0008006" key="4">
    <source>
        <dbReference type="Google" id="ProtNLM"/>
    </source>
</evidence>
<evidence type="ECO:0000256" key="2">
    <source>
        <dbReference type="ARBA" id="ARBA00022679"/>
    </source>
</evidence>
<dbReference type="FunFam" id="3.40.50.10540:FF:000005">
    <property type="entry name" value="succinate--hydroxymethylglutarate CoA-transferase isoform X1"/>
    <property type="match status" value="1"/>
</dbReference>
<dbReference type="PANTHER" id="PTHR48207">
    <property type="entry name" value="SUCCINATE--HYDROXYMETHYLGLUTARATE COA-TRANSFERASE"/>
    <property type="match status" value="1"/>
</dbReference>
<dbReference type="PANTHER" id="PTHR48207:SF3">
    <property type="entry name" value="SUCCINATE--HYDROXYMETHYLGLUTARATE COA-TRANSFERASE"/>
    <property type="match status" value="1"/>
</dbReference>
<evidence type="ECO:0000313" key="3">
    <source>
        <dbReference type="EMBL" id="JAT17925.1"/>
    </source>
</evidence>
<organism evidence="3">
    <name type="scientific">Graphocephala atropunctata</name>
    <dbReference type="NCBI Taxonomy" id="36148"/>
    <lineage>
        <taxon>Eukaryota</taxon>
        <taxon>Metazoa</taxon>
        <taxon>Ecdysozoa</taxon>
        <taxon>Arthropoda</taxon>
        <taxon>Hexapoda</taxon>
        <taxon>Insecta</taxon>
        <taxon>Pterygota</taxon>
        <taxon>Neoptera</taxon>
        <taxon>Paraneoptera</taxon>
        <taxon>Hemiptera</taxon>
        <taxon>Auchenorrhyncha</taxon>
        <taxon>Membracoidea</taxon>
        <taxon>Cicadellidae</taxon>
        <taxon>Cicadellinae</taxon>
        <taxon>Cicadellini</taxon>
        <taxon>Graphocephala</taxon>
    </lineage>
</organism>
<dbReference type="EMBL" id="GEBQ01022052">
    <property type="protein sequence ID" value="JAT17925.1"/>
    <property type="molecule type" value="Transcribed_RNA"/>
</dbReference>
<proteinExistence type="inferred from homology"/>
<dbReference type="Pfam" id="PF02515">
    <property type="entry name" value="CoA_transf_3"/>
    <property type="match status" value="1"/>
</dbReference>
<dbReference type="InterPro" id="IPR023606">
    <property type="entry name" value="CoA-Trfase_III_dom_1_sf"/>
</dbReference>
<dbReference type="AlphaFoldDB" id="A0A1B6L2Q3"/>
<keyword evidence="2" id="KW-0808">Transferase</keyword>
<gene>
    <name evidence="3" type="ORF">g.48703</name>
</gene>
<accession>A0A1B6L2Q3</accession>
<dbReference type="GO" id="GO:0005739">
    <property type="term" value="C:mitochondrion"/>
    <property type="evidence" value="ECO:0007669"/>
    <property type="project" value="TreeGrafter"/>
</dbReference>
<sequence>MLLCRYSSYLGRYTNISVQKVIYYHNPLRHFSSANELESPLSGVKIIDLTRIVAGPFCTMVLGDLGAEVYKIEQPGSGDEARKWGPPYVRGSNTTCYFVCLNRNKKSVCVNLKSAEGVKVIHDLAKVSDVLIENYVPGKLNELGIGYRDLKEIAPRLIYLSLTGYGSKGPYSKRPGYDVIAASIGGLLDITGPEDGEPCKPGVAMTDLATGLFAHGAILTALLQRSKTGLGQKIDCNLLSTQVASLINIGSNYLNAGKEAKRWGTAHESIVPYETFATADGFLTVGTGSNQQFKSLCERINMPHLFEDSRFVDNISRVKHREALMTELRKCFAKQATADWLKVLEGSSFPYGQVNRVSQVFDDEHIQVIGLVKDMTLADGAHVRVVGPPVEYSGSQNAVRSPPPMLGQHTVQVLSQVLNYPPDKIQYLQKNGHVQ</sequence>
<dbReference type="InterPro" id="IPR003673">
    <property type="entry name" value="CoA-Trfase_fam_III"/>
</dbReference>
<dbReference type="InterPro" id="IPR050483">
    <property type="entry name" value="CoA-transferase_III_domain"/>
</dbReference>
<evidence type="ECO:0000256" key="1">
    <source>
        <dbReference type="ARBA" id="ARBA00008383"/>
    </source>
</evidence>
<dbReference type="Gene3D" id="3.30.1540.10">
    <property type="entry name" value="formyl-coa transferase, domain 3"/>
    <property type="match status" value="1"/>
</dbReference>
<dbReference type="SUPFAM" id="SSF89796">
    <property type="entry name" value="CoA-transferase family III (CaiB/BaiF)"/>
    <property type="match status" value="1"/>
</dbReference>
<name>A0A1B6L2Q3_9HEMI</name>
<comment type="similarity">
    <text evidence="1">Belongs to the CoA-transferase III family.</text>
</comment>